<gene>
    <name evidence="12" type="ORF">L798_01689</name>
</gene>
<feature type="chain" id="PRO_5001648108" description="Ionotropic glutamate receptor C-terminal domain-containing protein" evidence="10">
    <location>
        <begin position="18"/>
        <end position="694"/>
    </location>
</feature>
<dbReference type="OMA" id="MIWGASH"/>
<accession>A0A067RCR0</accession>
<feature type="signal peptide" evidence="10">
    <location>
        <begin position="1"/>
        <end position="17"/>
    </location>
</feature>
<organism evidence="12 13">
    <name type="scientific">Zootermopsis nevadensis</name>
    <name type="common">Dampwood termite</name>
    <dbReference type="NCBI Taxonomy" id="136037"/>
    <lineage>
        <taxon>Eukaryota</taxon>
        <taxon>Metazoa</taxon>
        <taxon>Ecdysozoa</taxon>
        <taxon>Arthropoda</taxon>
        <taxon>Hexapoda</taxon>
        <taxon>Insecta</taxon>
        <taxon>Pterygota</taxon>
        <taxon>Neoptera</taxon>
        <taxon>Polyneoptera</taxon>
        <taxon>Dictyoptera</taxon>
        <taxon>Blattodea</taxon>
        <taxon>Blattoidea</taxon>
        <taxon>Termitoidae</taxon>
        <taxon>Termopsidae</taxon>
        <taxon>Zootermopsis</taxon>
    </lineage>
</organism>
<dbReference type="PANTHER" id="PTHR42643">
    <property type="entry name" value="IONOTROPIC RECEPTOR 20A-RELATED"/>
    <property type="match status" value="1"/>
</dbReference>
<dbReference type="InterPro" id="IPR052192">
    <property type="entry name" value="Insect_Ionotropic_Sensory_Rcpt"/>
</dbReference>
<dbReference type="EMBL" id="KK852549">
    <property type="protein sequence ID" value="KDR21537.1"/>
    <property type="molecule type" value="Genomic_DNA"/>
</dbReference>
<keyword evidence="13" id="KW-1185">Reference proteome</keyword>
<evidence type="ECO:0000256" key="6">
    <source>
        <dbReference type="ARBA" id="ARBA00023136"/>
    </source>
</evidence>
<dbReference type="SUPFAM" id="SSF53850">
    <property type="entry name" value="Periplasmic binding protein-like II"/>
    <property type="match status" value="1"/>
</dbReference>
<keyword evidence="4 9" id="KW-0812">Transmembrane</keyword>
<evidence type="ECO:0000256" key="1">
    <source>
        <dbReference type="ARBA" id="ARBA00004651"/>
    </source>
</evidence>
<evidence type="ECO:0000313" key="12">
    <source>
        <dbReference type="EMBL" id="KDR21537.1"/>
    </source>
</evidence>
<dbReference type="STRING" id="136037.A0A067RCR0"/>
<dbReference type="FunCoup" id="A0A067RCR0">
    <property type="interactions" value="58"/>
</dbReference>
<evidence type="ECO:0000256" key="4">
    <source>
        <dbReference type="ARBA" id="ARBA00022692"/>
    </source>
</evidence>
<feature type="transmembrane region" description="Helical" evidence="9">
    <location>
        <begin position="476"/>
        <end position="499"/>
    </location>
</feature>
<dbReference type="Pfam" id="PF00060">
    <property type="entry name" value="Lig_chan"/>
    <property type="match status" value="1"/>
</dbReference>
<dbReference type="Proteomes" id="UP000027135">
    <property type="component" value="Unassembled WGS sequence"/>
</dbReference>
<keyword evidence="3" id="KW-1003">Cell membrane</keyword>
<dbReference type="Gene3D" id="3.40.190.10">
    <property type="entry name" value="Periplasmic binding protein-like II"/>
    <property type="match status" value="1"/>
</dbReference>
<feature type="domain" description="Ionotropic glutamate receptor C-terminal" evidence="11">
    <location>
        <begin position="405"/>
        <end position="680"/>
    </location>
</feature>
<evidence type="ECO:0000256" key="10">
    <source>
        <dbReference type="SAM" id="SignalP"/>
    </source>
</evidence>
<dbReference type="GO" id="GO:0005886">
    <property type="term" value="C:plasma membrane"/>
    <property type="evidence" value="ECO:0007669"/>
    <property type="project" value="UniProtKB-SubCell"/>
</dbReference>
<evidence type="ECO:0000256" key="8">
    <source>
        <dbReference type="ARBA" id="ARBA00023180"/>
    </source>
</evidence>
<dbReference type="Gene3D" id="1.10.287.70">
    <property type="match status" value="1"/>
</dbReference>
<evidence type="ECO:0000313" key="13">
    <source>
        <dbReference type="Proteomes" id="UP000027135"/>
    </source>
</evidence>
<proteinExistence type="inferred from homology"/>
<name>A0A067RCR0_ZOONE</name>
<keyword evidence="6 9" id="KW-0472">Membrane</keyword>
<comment type="subcellular location">
    <subcellularLocation>
        <location evidence="1">Cell membrane</location>
        <topology evidence="1">Multi-pass membrane protein</topology>
    </subcellularLocation>
</comment>
<evidence type="ECO:0000256" key="7">
    <source>
        <dbReference type="ARBA" id="ARBA00023170"/>
    </source>
</evidence>
<evidence type="ECO:0000256" key="9">
    <source>
        <dbReference type="SAM" id="Phobius"/>
    </source>
</evidence>
<dbReference type="GO" id="GO:0050906">
    <property type="term" value="P:detection of stimulus involved in sensory perception"/>
    <property type="evidence" value="ECO:0007669"/>
    <property type="project" value="UniProtKB-ARBA"/>
</dbReference>
<protein>
    <recommendedName>
        <fullName evidence="11">Ionotropic glutamate receptor C-terminal domain-containing protein</fullName>
    </recommendedName>
</protein>
<dbReference type="AlphaFoldDB" id="A0A067RCR0"/>
<reference evidence="12 13" key="1">
    <citation type="journal article" date="2014" name="Nat. Commun.">
        <title>Molecular traces of alternative social organization in a termite genome.</title>
        <authorList>
            <person name="Terrapon N."/>
            <person name="Li C."/>
            <person name="Robertson H.M."/>
            <person name="Ji L."/>
            <person name="Meng X."/>
            <person name="Booth W."/>
            <person name="Chen Z."/>
            <person name="Childers C.P."/>
            <person name="Glastad K.M."/>
            <person name="Gokhale K."/>
            <person name="Gowin J."/>
            <person name="Gronenberg W."/>
            <person name="Hermansen R.A."/>
            <person name="Hu H."/>
            <person name="Hunt B.G."/>
            <person name="Huylmans A.K."/>
            <person name="Khalil S.M."/>
            <person name="Mitchell R.D."/>
            <person name="Munoz-Torres M.C."/>
            <person name="Mustard J.A."/>
            <person name="Pan H."/>
            <person name="Reese J.T."/>
            <person name="Scharf M.E."/>
            <person name="Sun F."/>
            <person name="Vogel H."/>
            <person name="Xiao J."/>
            <person name="Yang W."/>
            <person name="Yang Z."/>
            <person name="Yang Z."/>
            <person name="Zhou J."/>
            <person name="Zhu J."/>
            <person name="Brent C.S."/>
            <person name="Elsik C.G."/>
            <person name="Goodisman M.A."/>
            <person name="Liberles D.A."/>
            <person name="Roe R.M."/>
            <person name="Vargo E.L."/>
            <person name="Vilcinskas A."/>
            <person name="Wang J."/>
            <person name="Bornberg-Bauer E."/>
            <person name="Korb J."/>
            <person name="Zhang G."/>
            <person name="Liebig J."/>
        </authorList>
    </citation>
    <scope>NUCLEOTIDE SEQUENCE [LARGE SCALE GENOMIC DNA]</scope>
    <source>
        <tissue evidence="12">Whole organism</tissue>
    </source>
</reference>
<keyword evidence="10" id="KW-0732">Signal</keyword>
<feature type="transmembrane region" description="Helical" evidence="9">
    <location>
        <begin position="407"/>
        <end position="425"/>
    </location>
</feature>
<evidence type="ECO:0000256" key="5">
    <source>
        <dbReference type="ARBA" id="ARBA00022989"/>
    </source>
</evidence>
<evidence type="ECO:0000259" key="11">
    <source>
        <dbReference type="Pfam" id="PF00060"/>
    </source>
</evidence>
<dbReference type="InterPro" id="IPR001320">
    <property type="entry name" value="Iontro_rcpt_C"/>
</dbReference>
<dbReference type="eggNOG" id="ENOG502S0WT">
    <property type="taxonomic scope" value="Eukaryota"/>
</dbReference>
<keyword evidence="8" id="KW-0325">Glycoprotein</keyword>
<dbReference type="PANTHER" id="PTHR42643:SF40">
    <property type="entry name" value="IONOTROPIC RECEPTOR 41A-RELATED"/>
    <property type="match status" value="1"/>
</dbReference>
<dbReference type="GO" id="GO:0015276">
    <property type="term" value="F:ligand-gated monoatomic ion channel activity"/>
    <property type="evidence" value="ECO:0007669"/>
    <property type="project" value="InterPro"/>
</dbReference>
<dbReference type="InParanoid" id="A0A067RCR0"/>
<evidence type="ECO:0000256" key="2">
    <source>
        <dbReference type="ARBA" id="ARBA00008685"/>
    </source>
</evidence>
<evidence type="ECO:0000256" key="3">
    <source>
        <dbReference type="ARBA" id="ARBA00022475"/>
    </source>
</evidence>
<feature type="transmembrane region" description="Helical" evidence="9">
    <location>
        <begin position="669"/>
        <end position="692"/>
    </location>
</feature>
<sequence>MSVKLIVLWMCFSHATGSPPSFHGDNSDGIADSIGYMTKHIVQKHFSHSYCVGLIVENGEILKHIPTFTSTIVVDISTISKTVNSKEFETTQEEAGVFDKTLVKLLDQGCLSTIIQVSNPKLLVEYLYTSSRKSESRSNKRYLYLPPFHNSGTSNYDVPGLFRMKEMAVMPDLVVAKVIRKHEIASDTDDVNQGHNSIRQRIPYTNTSDRRLSGVQRREKEGIERLRYSRLNWYEIEVVTHRFVGSNPGTEVWLDTWIPGKGFAEDTVLYPNKMRNLHGKVVHLAAVPNYPPYTIINMKTTPPVYDGIELRFIKDFARHLNFTFSVITDEVNWWGKVWPNGTGNGMWGNVAMDVAVMGFGATYAWLENYPHLDYSLPYFRSSVRCLTPCPQKLPGWMTPLLPFTSNMWAAVGISMLITSSSLYLVTRTIMSLPGPNSKPHQCFSTVTDAIISSVGLLLLQVPDEERSPRYIPQRHLLAWLMVYFLLINTIYSGGLASVLTVPRYEHPINSIADLARSDMLWAATTEAWVFSIQEATEPDFRRITRNFRVMTDEQLLARAFAGDLAFAVERLLGGNFALPPFLNEKTVTNVRAMREDLYSGYCVFNVRKASPFLESLNTLILKLHAAGLLLNYEGQVVQAFSSQRMQLILAQNDQPTSDSGPVTLQIQHVQGSLCFLGFGLLIASLVFITEVLKK</sequence>
<keyword evidence="7" id="KW-0675">Receptor</keyword>
<keyword evidence="5 9" id="KW-1133">Transmembrane helix</keyword>
<comment type="similarity">
    <text evidence="2">Belongs to the glutamate-gated ion channel (TC 1.A.10.1) family.</text>
</comment>